<gene>
    <name evidence="8" type="ORF">Sgleb_75740</name>
</gene>
<feature type="transmembrane region" description="Helical" evidence="6">
    <location>
        <begin position="365"/>
        <end position="385"/>
    </location>
</feature>
<dbReference type="Gene3D" id="1.20.1250.20">
    <property type="entry name" value="MFS general substrate transporter like domains"/>
    <property type="match status" value="1"/>
</dbReference>
<evidence type="ECO:0000313" key="9">
    <source>
        <dbReference type="Proteomes" id="UP000430079"/>
    </source>
</evidence>
<feature type="transmembrane region" description="Helical" evidence="6">
    <location>
        <begin position="297"/>
        <end position="315"/>
    </location>
</feature>
<accession>A0A640T713</accession>
<dbReference type="Pfam" id="PF07690">
    <property type="entry name" value="MFS_1"/>
    <property type="match status" value="1"/>
</dbReference>
<evidence type="ECO:0000313" key="8">
    <source>
        <dbReference type="EMBL" id="GFE19527.1"/>
    </source>
</evidence>
<feature type="transmembrane region" description="Helical" evidence="6">
    <location>
        <begin position="249"/>
        <end position="267"/>
    </location>
</feature>
<dbReference type="RefSeq" id="WP_190143191.1">
    <property type="nucleotide sequence ID" value="NZ_BLIO01000001.1"/>
</dbReference>
<dbReference type="GO" id="GO:0022857">
    <property type="term" value="F:transmembrane transporter activity"/>
    <property type="evidence" value="ECO:0007669"/>
    <property type="project" value="InterPro"/>
</dbReference>
<evidence type="ECO:0000259" key="7">
    <source>
        <dbReference type="PROSITE" id="PS50850"/>
    </source>
</evidence>
<dbReference type="GO" id="GO:0005886">
    <property type="term" value="C:plasma membrane"/>
    <property type="evidence" value="ECO:0007669"/>
    <property type="project" value="UniProtKB-SubCell"/>
</dbReference>
<keyword evidence="5 6" id="KW-0472">Membrane</keyword>
<proteinExistence type="predicted"/>
<dbReference type="PANTHER" id="PTHR43124">
    <property type="entry name" value="PURINE EFFLUX PUMP PBUE"/>
    <property type="match status" value="1"/>
</dbReference>
<evidence type="ECO:0000256" key="6">
    <source>
        <dbReference type="SAM" id="Phobius"/>
    </source>
</evidence>
<dbReference type="InterPro" id="IPR011701">
    <property type="entry name" value="MFS"/>
</dbReference>
<feature type="domain" description="Major facilitator superfamily (MFS) profile" evidence="7">
    <location>
        <begin position="15"/>
        <end position="393"/>
    </location>
</feature>
<keyword evidence="4 6" id="KW-1133">Transmembrane helix</keyword>
<comment type="subcellular location">
    <subcellularLocation>
        <location evidence="1">Cell membrane</location>
        <topology evidence="1">Multi-pass membrane protein</topology>
    </subcellularLocation>
</comment>
<feature type="transmembrane region" description="Helical" evidence="6">
    <location>
        <begin position="274"/>
        <end position="291"/>
    </location>
</feature>
<dbReference type="AlphaFoldDB" id="A0A640T713"/>
<feature type="transmembrane region" description="Helical" evidence="6">
    <location>
        <begin position="50"/>
        <end position="73"/>
    </location>
</feature>
<comment type="caution">
    <text evidence="8">The sequence shown here is derived from an EMBL/GenBank/DDBJ whole genome shotgun (WGS) entry which is preliminary data.</text>
</comment>
<protein>
    <submittedName>
        <fullName evidence="8">MFS transporter</fullName>
    </submittedName>
</protein>
<feature type="transmembrane region" description="Helical" evidence="6">
    <location>
        <begin position="80"/>
        <end position="100"/>
    </location>
</feature>
<evidence type="ECO:0000256" key="2">
    <source>
        <dbReference type="ARBA" id="ARBA00022475"/>
    </source>
</evidence>
<dbReference type="SUPFAM" id="SSF103473">
    <property type="entry name" value="MFS general substrate transporter"/>
    <property type="match status" value="1"/>
</dbReference>
<evidence type="ECO:0000256" key="3">
    <source>
        <dbReference type="ARBA" id="ARBA00022692"/>
    </source>
</evidence>
<keyword evidence="3 6" id="KW-0812">Transmembrane</keyword>
<keyword evidence="2" id="KW-1003">Cell membrane</keyword>
<dbReference type="CDD" id="cd17324">
    <property type="entry name" value="MFS_NepI_like"/>
    <property type="match status" value="1"/>
</dbReference>
<dbReference type="InterPro" id="IPR036259">
    <property type="entry name" value="MFS_trans_sf"/>
</dbReference>
<name>A0A640T713_9ACTN</name>
<feature type="transmembrane region" description="Helical" evidence="6">
    <location>
        <begin position="171"/>
        <end position="190"/>
    </location>
</feature>
<feature type="transmembrane region" description="Helical" evidence="6">
    <location>
        <begin position="211"/>
        <end position="237"/>
    </location>
</feature>
<dbReference type="PROSITE" id="PS50850">
    <property type="entry name" value="MFS"/>
    <property type="match status" value="1"/>
</dbReference>
<evidence type="ECO:0000256" key="1">
    <source>
        <dbReference type="ARBA" id="ARBA00004651"/>
    </source>
</evidence>
<evidence type="ECO:0000256" key="4">
    <source>
        <dbReference type="ARBA" id="ARBA00022989"/>
    </source>
</evidence>
<feature type="transmembrane region" description="Helical" evidence="6">
    <location>
        <begin position="106"/>
        <end position="128"/>
    </location>
</feature>
<sequence length="412" mass="41748">MSTTPTTPTTRRSGFVLLLALGAFALGLDAYVMAGLLPRVATDLHVSEASAGQMVTVFTLCYALGAPVFATVMAGRPAKVVLGCALLVFSAGNVLTALAPSLPVLLVARALAGVGAGLYSPMAAATAAGLAGEEKRGRSLAVVMGGMSIGTVVGVPLGVLLAEHVGWRGTLWLITALGLVAVVGITRLPSIPASPPPPLRQRVRILADGRVAGIAVVSLLGGTASLGLYTYLAPFLAGAAGSQQVVGAMWAWGAGGVLGALLIGRIVDRTRRPFAIVAWILALLIVAHLALPFTAHLTWALFLPLVVWGAAGWALQVPQQHQLIAAQPGQAPVAVALNSSAVYLGSAIGSALGGTVLATGLNPATLPYCTAVLAAVALLLHGTAVRHFTRRTTLPVPAGAQEKSQRATTAAE</sequence>
<dbReference type="InterPro" id="IPR050189">
    <property type="entry name" value="MFS_Efflux_Transporters"/>
</dbReference>
<feature type="transmembrane region" description="Helical" evidence="6">
    <location>
        <begin position="140"/>
        <end position="159"/>
    </location>
</feature>
<organism evidence="8 9">
    <name type="scientific">Streptomyces glebosus</name>
    <dbReference type="NCBI Taxonomy" id="249580"/>
    <lineage>
        <taxon>Bacteria</taxon>
        <taxon>Bacillati</taxon>
        <taxon>Actinomycetota</taxon>
        <taxon>Actinomycetes</taxon>
        <taxon>Kitasatosporales</taxon>
        <taxon>Streptomycetaceae</taxon>
        <taxon>Streptomyces</taxon>
    </lineage>
</organism>
<dbReference type="PANTHER" id="PTHR43124:SF10">
    <property type="entry name" value="PURINE EFFLUX PUMP PBUE"/>
    <property type="match status" value="1"/>
</dbReference>
<keyword evidence="9" id="KW-1185">Reference proteome</keyword>
<dbReference type="InterPro" id="IPR020846">
    <property type="entry name" value="MFS_dom"/>
</dbReference>
<evidence type="ECO:0000256" key="5">
    <source>
        <dbReference type="ARBA" id="ARBA00023136"/>
    </source>
</evidence>
<reference evidence="8 9" key="1">
    <citation type="submission" date="2019-12" db="EMBL/GenBank/DDBJ databases">
        <title>Whole genome shotgun sequence of Streptomyces hygroscopicus subsp. glebosus NBRC 13786.</title>
        <authorList>
            <person name="Ichikawa N."/>
            <person name="Kimura A."/>
            <person name="Kitahashi Y."/>
            <person name="Komaki H."/>
            <person name="Tamura T."/>
        </authorList>
    </citation>
    <scope>NUCLEOTIDE SEQUENCE [LARGE SCALE GENOMIC DNA]</scope>
    <source>
        <strain evidence="8 9">NBRC 13786</strain>
    </source>
</reference>
<feature type="transmembrane region" description="Helical" evidence="6">
    <location>
        <begin position="335"/>
        <end position="359"/>
    </location>
</feature>
<dbReference type="EMBL" id="BLIO01000001">
    <property type="protein sequence ID" value="GFE19527.1"/>
    <property type="molecule type" value="Genomic_DNA"/>
</dbReference>
<dbReference type="Proteomes" id="UP000430079">
    <property type="component" value="Unassembled WGS sequence"/>
</dbReference>